<dbReference type="Pfam" id="PF10054">
    <property type="entry name" value="DUF2291"/>
    <property type="match status" value="1"/>
</dbReference>
<dbReference type="SUPFAM" id="SSF141318">
    <property type="entry name" value="TM0957-like"/>
    <property type="match status" value="1"/>
</dbReference>
<evidence type="ECO:0000313" key="3">
    <source>
        <dbReference type="Proteomes" id="UP001596514"/>
    </source>
</evidence>
<dbReference type="RefSeq" id="WP_343968402.1">
    <property type="nucleotide sequence ID" value="NZ_BAAAGK010000065.1"/>
</dbReference>
<keyword evidence="3" id="KW-1185">Reference proteome</keyword>
<keyword evidence="1" id="KW-0472">Membrane</keyword>
<dbReference type="Proteomes" id="UP001596514">
    <property type="component" value="Unassembled WGS sequence"/>
</dbReference>
<organism evidence="2 3">
    <name type="scientific">Streptosporangium amethystogenes subsp. fukuiense</name>
    <dbReference type="NCBI Taxonomy" id="698418"/>
    <lineage>
        <taxon>Bacteria</taxon>
        <taxon>Bacillati</taxon>
        <taxon>Actinomycetota</taxon>
        <taxon>Actinomycetes</taxon>
        <taxon>Streptosporangiales</taxon>
        <taxon>Streptosporangiaceae</taxon>
        <taxon>Streptosporangium</taxon>
    </lineage>
</organism>
<dbReference type="InterPro" id="IPR036215">
    <property type="entry name" value="TM0957-like_sf"/>
</dbReference>
<keyword evidence="1" id="KW-0812">Transmembrane</keyword>
<protein>
    <submittedName>
        <fullName evidence="2">DUF2291 family protein</fullName>
    </submittedName>
</protein>
<comment type="caution">
    <text evidence="2">The sequence shown here is derived from an EMBL/GenBank/DDBJ whole genome shotgun (WGS) entry which is preliminary data.</text>
</comment>
<gene>
    <name evidence="2" type="ORF">ACFQVD_25835</name>
</gene>
<dbReference type="PIRSF" id="PIRSF033535">
    <property type="entry name" value="UCP033535_plp"/>
    <property type="match status" value="1"/>
</dbReference>
<sequence length="222" mass="23319">MSTPAAVHAHGGQAPRRRIPARWVAVALAAVLLVAIGLSTHYRSAGSVAASDNRFDPAAFGARTYESEVVPAIRRKAVPLPELVKAMTTDQGAANRRYGIRQGNGPYNFAVRGTGRAGVAKSGLMPVTVPDLPPGTRVSLQVGPAVNGTALRDTAGIGSRRFRDQAEYAAAATALNNQLWGRLLKNLDPARLNGKKISFVGAFGFLTPSVVTITPVSIKKVS</sequence>
<name>A0ABW2T614_9ACTN</name>
<evidence type="ECO:0000256" key="1">
    <source>
        <dbReference type="SAM" id="Phobius"/>
    </source>
</evidence>
<feature type="transmembrane region" description="Helical" evidence="1">
    <location>
        <begin position="23"/>
        <end position="42"/>
    </location>
</feature>
<evidence type="ECO:0000313" key="2">
    <source>
        <dbReference type="EMBL" id="MFC7603538.1"/>
    </source>
</evidence>
<proteinExistence type="predicted"/>
<keyword evidence="1" id="KW-1133">Transmembrane helix</keyword>
<dbReference type="InterPro" id="IPR014582">
    <property type="entry name" value="UCP033535_lipo"/>
</dbReference>
<accession>A0ABW2T614</accession>
<reference evidence="3" key="1">
    <citation type="journal article" date="2019" name="Int. J. Syst. Evol. Microbiol.">
        <title>The Global Catalogue of Microorganisms (GCM) 10K type strain sequencing project: providing services to taxonomists for standard genome sequencing and annotation.</title>
        <authorList>
            <consortium name="The Broad Institute Genomics Platform"/>
            <consortium name="The Broad Institute Genome Sequencing Center for Infectious Disease"/>
            <person name="Wu L."/>
            <person name="Ma J."/>
        </authorList>
    </citation>
    <scope>NUCLEOTIDE SEQUENCE [LARGE SCALE GENOMIC DNA]</scope>
    <source>
        <strain evidence="3">JCM 10083</strain>
    </source>
</reference>
<dbReference type="EMBL" id="JBHTEE010000001">
    <property type="protein sequence ID" value="MFC7603538.1"/>
    <property type="molecule type" value="Genomic_DNA"/>
</dbReference>